<feature type="non-terminal residue" evidence="1">
    <location>
        <position position="1"/>
    </location>
</feature>
<protein>
    <submittedName>
        <fullName evidence="1">Uncharacterized protein</fullName>
    </submittedName>
</protein>
<comment type="caution">
    <text evidence="1">The sequence shown here is derived from an EMBL/GenBank/DDBJ whole genome shotgun (WGS) entry which is preliminary data.</text>
</comment>
<name>A0AAD8A4L5_DIPPU</name>
<evidence type="ECO:0000313" key="2">
    <source>
        <dbReference type="Proteomes" id="UP001233999"/>
    </source>
</evidence>
<proteinExistence type="predicted"/>
<evidence type="ECO:0000313" key="1">
    <source>
        <dbReference type="EMBL" id="KAJ9592326.1"/>
    </source>
</evidence>
<sequence length="53" mass="6368">REINFEIAGENYLILEIYEHLQETFWNHFFTLNNGTIATSSLENYIQGFQLRE</sequence>
<dbReference type="AlphaFoldDB" id="A0AAD8A4L5"/>
<keyword evidence="2" id="KW-1185">Reference proteome</keyword>
<accession>A0AAD8A4L5</accession>
<gene>
    <name evidence="1" type="ORF">L9F63_001146</name>
</gene>
<feature type="non-terminal residue" evidence="1">
    <location>
        <position position="53"/>
    </location>
</feature>
<reference evidence="1" key="1">
    <citation type="journal article" date="2023" name="IScience">
        <title>Live-bearing cockroach genome reveals convergent evolutionary mechanisms linked to viviparity in insects and beyond.</title>
        <authorList>
            <person name="Fouks B."/>
            <person name="Harrison M.C."/>
            <person name="Mikhailova A.A."/>
            <person name="Marchal E."/>
            <person name="English S."/>
            <person name="Carruthers M."/>
            <person name="Jennings E.C."/>
            <person name="Chiamaka E.L."/>
            <person name="Frigard R.A."/>
            <person name="Pippel M."/>
            <person name="Attardo G.M."/>
            <person name="Benoit J.B."/>
            <person name="Bornberg-Bauer E."/>
            <person name="Tobe S.S."/>
        </authorList>
    </citation>
    <scope>NUCLEOTIDE SEQUENCE</scope>
    <source>
        <strain evidence="1">Stay&amp;Tobe</strain>
    </source>
</reference>
<reference evidence="1" key="2">
    <citation type="submission" date="2023-05" db="EMBL/GenBank/DDBJ databases">
        <authorList>
            <person name="Fouks B."/>
        </authorList>
    </citation>
    <scope>NUCLEOTIDE SEQUENCE</scope>
    <source>
        <strain evidence="1">Stay&amp;Tobe</strain>
        <tissue evidence="1">Testes</tissue>
    </source>
</reference>
<dbReference type="EMBL" id="JASPKZ010003841">
    <property type="protein sequence ID" value="KAJ9592326.1"/>
    <property type="molecule type" value="Genomic_DNA"/>
</dbReference>
<dbReference type="Proteomes" id="UP001233999">
    <property type="component" value="Unassembled WGS sequence"/>
</dbReference>
<organism evidence="1 2">
    <name type="scientific">Diploptera punctata</name>
    <name type="common">Pacific beetle cockroach</name>
    <dbReference type="NCBI Taxonomy" id="6984"/>
    <lineage>
        <taxon>Eukaryota</taxon>
        <taxon>Metazoa</taxon>
        <taxon>Ecdysozoa</taxon>
        <taxon>Arthropoda</taxon>
        <taxon>Hexapoda</taxon>
        <taxon>Insecta</taxon>
        <taxon>Pterygota</taxon>
        <taxon>Neoptera</taxon>
        <taxon>Polyneoptera</taxon>
        <taxon>Dictyoptera</taxon>
        <taxon>Blattodea</taxon>
        <taxon>Blaberoidea</taxon>
        <taxon>Blaberidae</taxon>
        <taxon>Diplopterinae</taxon>
        <taxon>Diploptera</taxon>
    </lineage>
</organism>